<name>A0A8E2DXL1_9PEZI</name>
<dbReference type="EMBL" id="KV745697">
    <property type="protein sequence ID" value="OCK73645.1"/>
    <property type="molecule type" value="Genomic_DNA"/>
</dbReference>
<evidence type="ECO:0000313" key="3">
    <source>
        <dbReference type="EMBL" id="OCK73645.1"/>
    </source>
</evidence>
<evidence type="ECO:0000256" key="2">
    <source>
        <dbReference type="SAM" id="SignalP"/>
    </source>
</evidence>
<gene>
    <name evidence="3" type="ORF">K432DRAFT_430486</name>
</gene>
<dbReference type="Proteomes" id="UP000250266">
    <property type="component" value="Unassembled WGS sequence"/>
</dbReference>
<keyword evidence="1" id="KW-0812">Transmembrane</keyword>
<accession>A0A8E2DXL1</accession>
<keyword evidence="1" id="KW-1133">Transmembrane helix</keyword>
<sequence length="542" mass="60322">MRVQFLIRGVYLLFGCSFCLSEEFPRNFKRHSELVKRDDCQTAPEWQATQSAWIADDTDANAASWWQNISSKPHGSFTNELGEVFSGHLSRFECGIGAQSTCTSPACSVYENNTSPAWSYELTLAVVNLNKFFNDLYTGIINGQASYQALVNGTMVFFPRKPLFVLGDAAVWTITLLTALFAIPATVVNEPAGINAFVSAGVYQINNTLQTHTITSQLKQNRGLAELSSFAATVGSATLGGIELWANSTLSGDTDPLKKNILDYLYNGTFVNGTNLPNSTEVELFYKQQIISREINAQWRTWKIFVMFHKTNNSDDTSGPSESRYYSAADGGVYYLYFYHEDGILRGHLDKPWGLDFLNGNVYGITAADITKASARAFRAAKFNYNQSFAQERIMTSISSNGALNPFADGAGWEGTWTLPVCDTGIHNWNSQYGNKTTRYGMLPCCCGVNCTDTAAFVKAANMKYFQTLVHGCRGLLGHSDLNFKKIDYGYALDDQLALVYHTWPIAGRVFLILAFIILPFVGWIGRAMFWSEMGKQGFHYR</sequence>
<keyword evidence="1" id="KW-0472">Membrane</keyword>
<feature type="chain" id="PRO_5034307408" evidence="2">
    <location>
        <begin position="22"/>
        <end position="542"/>
    </location>
</feature>
<feature type="transmembrane region" description="Helical" evidence="1">
    <location>
        <begin position="506"/>
        <end position="526"/>
    </location>
</feature>
<dbReference type="OrthoDB" id="5383967at2759"/>
<proteinExistence type="predicted"/>
<keyword evidence="2" id="KW-0732">Signal</keyword>
<dbReference type="AlphaFoldDB" id="A0A8E2DXL1"/>
<feature type="signal peptide" evidence="2">
    <location>
        <begin position="1"/>
        <end position="21"/>
    </location>
</feature>
<evidence type="ECO:0000313" key="4">
    <source>
        <dbReference type="Proteomes" id="UP000250266"/>
    </source>
</evidence>
<organism evidence="3 4">
    <name type="scientific">Lepidopterella palustris CBS 459.81</name>
    <dbReference type="NCBI Taxonomy" id="1314670"/>
    <lineage>
        <taxon>Eukaryota</taxon>
        <taxon>Fungi</taxon>
        <taxon>Dikarya</taxon>
        <taxon>Ascomycota</taxon>
        <taxon>Pezizomycotina</taxon>
        <taxon>Dothideomycetes</taxon>
        <taxon>Pleosporomycetidae</taxon>
        <taxon>Mytilinidiales</taxon>
        <taxon>Argynnaceae</taxon>
        <taxon>Lepidopterella</taxon>
    </lineage>
</organism>
<evidence type="ECO:0000256" key="1">
    <source>
        <dbReference type="SAM" id="Phobius"/>
    </source>
</evidence>
<protein>
    <submittedName>
        <fullName evidence="3">Uncharacterized protein</fullName>
    </submittedName>
</protein>
<keyword evidence="4" id="KW-1185">Reference proteome</keyword>
<reference evidence="3 4" key="1">
    <citation type="journal article" date="2016" name="Nat. Commun.">
        <title>Ectomycorrhizal ecology is imprinted in the genome of the dominant symbiotic fungus Cenococcum geophilum.</title>
        <authorList>
            <consortium name="DOE Joint Genome Institute"/>
            <person name="Peter M."/>
            <person name="Kohler A."/>
            <person name="Ohm R.A."/>
            <person name="Kuo A."/>
            <person name="Krutzmann J."/>
            <person name="Morin E."/>
            <person name="Arend M."/>
            <person name="Barry K.W."/>
            <person name="Binder M."/>
            <person name="Choi C."/>
            <person name="Clum A."/>
            <person name="Copeland A."/>
            <person name="Grisel N."/>
            <person name="Haridas S."/>
            <person name="Kipfer T."/>
            <person name="LaButti K."/>
            <person name="Lindquist E."/>
            <person name="Lipzen A."/>
            <person name="Maire R."/>
            <person name="Meier B."/>
            <person name="Mihaltcheva S."/>
            <person name="Molinier V."/>
            <person name="Murat C."/>
            <person name="Poggeler S."/>
            <person name="Quandt C.A."/>
            <person name="Sperisen C."/>
            <person name="Tritt A."/>
            <person name="Tisserant E."/>
            <person name="Crous P.W."/>
            <person name="Henrissat B."/>
            <person name="Nehls U."/>
            <person name="Egli S."/>
            <person name="Spatafora J.W."/>
            <person name="Grigoriev I.V."/>
            <person name="Martin F.M."/>
        </authorList>
    </citation>
    <scope>NUCLEOTIDE SEQUENCE [LARGE SCALE GENOMIC DNA]</scope>
    <source>
        <strain evidence="3 4">CBS 459.81</strain>
    </source>
</reference>